<evidence type="ECO:0000256" key="4">
    <source>
        <dbReference type="ARBA" id="ARBA00022989"/>
    </source>
</evidence>
<keyword evidence="5 6" id="KW-0472">Membrane</keyword>
<feature type="transmembrane region" description="Helical" evidence="6">
    <location>
        <begin position="151"/>
        <end position="173"/>
    </location>
</feature>
<keyword evidence="7" id="KW-0732">Signal</keyword>
<feature type="transmembrane region" description="Helical" evidence="6">
    <location>
        <begin position="124"/>
        <end position="145"/>
    </location>
</feature>
<dbReference type="PANTHER" id="PTHR22911:SF6">
    <property type="entry name" value="SOLUTE CARRIER FAMILY 35 MEMBER G1"/>
    <property type="match status" value="1"/>
</dbReference>
<dbReference type="OrthoDB" id="8478503at2"/>
<dbReference type="InterPro" id="IPR000620">
    <property type="entry name" value="EamA_dom"/>
</dbReference>
<keyword evidence="4 6" id="KW-1133">Transmembrane helix</keyword>
<evidence type="ECO:0000256" key="3">
    <source>
        <dbReference type="ARBA" id="ARBA00022692"/>
    </source>
</evidence>
<comment type="subcellular location">
    <subcellularLocation>
        <location evidence="1">Membrane</location>
        <topology evidence="1">Multi-pass membrane protein</topology>
    </subcellularLocation>
</comment>
<dbReference type="InterPro" id="IPR037185">
    <property type="entry name" value="EmrE-like"/>
</dbReference>
<feature type="transmembrane region" description="Helical" evidence="6">
    <location>
        <begin position="266"/>
        <end position="284"/>
    </location>
</feature>
<dbReference type="GO" id="GO:0016020">
    <property type="term" value="C:membrane"/>
    <property type="evidence" value="ECO:0007669"/>
    <property type="project" value="UniProtKB-SubCell"/>
</dbReference>
<name>A0A4R3LVU1_9HYPH</name>
<evidence type="ECO:0000256" key="5">
    <source>
        <dbReference type="ARBA" id="ARBA00023136"/>
    </source>
</evidence>
<accession>A0A4R3LVU1</accession>
<keyword evidence="3 6" id="KW-0812">Transmembrane</keyword>
<comment type="similarity">
    <text evidence="2">Belongs to the drug/metabolite transporter (DMT) superfamily. 10 TMS drug/metabolite exporter (DME) (TC 2.A.7.3) family.</text>
</comment>
<evidence type="ECO:0000259" key="8">
    <source>
        <dbReference type="Pfam" id="PF00892"/>
    </source>
</evidence>
<feature type="transmembrane region" description="Helical" evidence="6">
    <location>
        <begin position="36"/>
        <end position="54"/>
    </location>
</feature>
<evidence type="ECO:0000256" key="6">
    <source>
        <dbReference type="SAM" id="Phobius"/>
    </source>
</evidence>
<dbReference type="PANTHER" id="PTHR22911">
    <property type="entry name" value="ACYL-MALONYL CONDENSING ENZYME-RELATED"/>
    <property type="match status" value="1"/>
</dbReference>
<protein>
    <submittedName>
        <fullName evidence="9">EamA domain-containing membrane protein RarD</fullName>
    </submittedName>
</protein>
<dbReference type="AlphaFoldDB" id="A0A4R3LVU1"/>
<gene>
    <name evidence="9" type="ORF">EDC64_106134</name>
</gene>
<evidence type="ECO:0000313" key="10">
    <source>
        <dbReference type="Proteomes" id="UP000294664"/>
    </source>
</evidence>
<reference evidence="9 10" key="1">
    <citation type="submission" date="2019-03" db="EMBL/GenBank/DDBJ databases">
        <title>Genomic Encyclopedia of Type Strains, Phase IV (KMG-IV): sequencing the most valuable type-strain genomes for metagenomic binning, comparative biology and taxonomic classification.</title>
        <authorList>
            <person name="Goeker M."/>
        </authorList>
    </citation>
    <scope>NUCLEOTIDE SEQUENCE [LARGE SCALE GENOMIC DNA]</scope>
    <source>
        <strain evidence="9 10">DSM 9035</strain>
    </source>
</reference>
<comment type="caution">
    <text evidence="9">The sequence shown here is derived from an EMBL/GenBank/DDBJ whole genome shotgun (WGS) entry which is preliminary data.</text>
</comment>
<dbReference type="Proteomes" id="UP000294664">
    <property type="component" value="Unassembled WGS sequence"/>
</dbReference>
<evidence type="ECO:0000256" key="7">
    <source>
        <dbReference type="SAM" id="SignalP"/>
    </source>
</evidence>
<organism evidence="9 10">
    <name type="scientific">Aquabacter spiritensis</name>
    <dbReference type="NCBI Taxonomy" id="933073"/>
    <lineage>
        <taxon>Bacteria</taxon>
        <taxon>Pseudomonadati</taxon>
        <taxon>Pseudomonadota</taxon>
        <taxon>Alphaproteobacteria</taxon>
        <taxon>Hyphomicrobiales</taxon>
        <taxon>Xanthobacteraceae</taxon>
        <taxon>Aquabacter</taxon>
    </lineage>
</organism>
<feature type="transmembrane region" description="Helical" evidence="6">
    <location>
        <begin position="185"/>
        <end position="206"/>
    </location>
</feature>
<feature type="domain" description="EamA" evidence="8">
    <location>
        <begin position="5"/>
        <end position="138"/>
    </location>
</feature>
<feature type="signal peptide" evidence="7">
    <location>
        <begin position="1"/>
        <end position="18"/>
    </location>
</feature>
<evidence type="ECO:0000313" key="9">
    <source>
        <dbReference type="EMBL" id="TCT04702.1"/>
    </source>
</evidence>
<dbReference type="Pfam" id="PF00892">
    <property type="entry name" value="EamA"/>
    <property type="match status" value="2"/>
</dbReference>
<feature type="domain" description="EamA" evidence="8">
    <location>
        <begin position="154"/>
        <end position="278"/>
    </location>
</feature>
<evidence type="ECO:0000256" key="2">
    <source>
        <dbReference type="ARBA" id="ARBA00009853"/>
    </source>
</evidence>
<feature type="chain" id="PRO_5020864175" evidence="7">
    <location>
        <begin position="19"/>
        <end position="299"/>
    </location>
</feature>
<feature type="transmembrane region" description="Helical" evidence="6">
    <location>
        <begin position="244"/>
        <end position="260"/>
    </location>
</feature>
<sequence>MNIPAGILLQLCATLSFAAMSTLARGIADEVTSGQIVFARSFIGLLPLLVWVRWRGEVRAAISTRNVWGHVVRGLVGVCAMWGGFAALGYIPLAEAIAFTYVTPLMTVVLAAVLLRERVPGHRWIAVGIGFLGIVTMLTPLFSAHGLGADGAALGVAFALGGAICAAFAVTQVRRLTQTETTGAIVFYFSVVSSLAALTTAPWWTLPSRETGFALIGIGLLGGAGQIMLTAATRFAPASVVAPFNYATLLWAIFFGALFFREWPHPYVFIGAALVVAAGAGIAWRDGRLSGRPRSRTLP</sequence>
<evidence type="ECO:0000256" key="1">
    <source>
        <dbReference type="ARBA" id="ARBA00004141"/>
    </source>
</evidence>
<dbReference type="EMBL" id="SMAI01000006">
    <property type="protein sequence ID" value="TCT04702.1"/>
    <property type="molecule type" value="Genomic_DNA"/>
</dbReference>
<feature type="transmembrane region" description="Helical" evidence="6">
    <location>
        <begin position="66"/>
        <end position="91"/>
    </location>
</feature>
<feature type="transmembrane region" description="Helical" evidence="6">
    <location>
        <begin position="97"/>
        <end position="115"/>
    </location>
</feature>
<keyword evidence="10" id="KW-1185">Reference proteome</keyword>
<dbReference type="RefSeq" id="WP_132031472.1">
    <property type="nucleotide sequence ID" value="NZ_SMAI01000006.1"/>
</dbReference>
<dbReference type="SUPFAM" id="SSF103481">
    <property type="entry name" value="Multidrug resistance efflux transporter EmrE"/>
    <property type="match status" value="2"/>
</dbReference>
<proteinExistence type="inferred from homology"/>
<feature type="transmembrane region" description="Helical" evidence="6">
    <location>
        <begin position="212"/>
        <end position="232"/>
    </location>
</feature>